<dbReference type="SUPFAM" id="SSF47729">
    <property type="entry name" value="IHF-like DNA-binding proteins"/>
    <property type="match status" value="1"/>
</dbReference>
<proteinExistence type="inferred from homology"/>
<name>A0A4Y8WA04_9VIBR</name>
<dbReference type="GO" id="GO:0030261">
    <property type="term" value="P:chromosome condensation"/>
    <property type="evidence" value="ECO:0007669"/>
    <property type="project" value="UniProtKB-KW"/>
</dbReference>
<sequence>MRCSHVNWALCNYGKGKSVNKNEVIREVARKAGISQAEARRIVEITLGVISDHLKSGDDVKLKGFGHFSTKGTAQAGKAHRDTQAHAKGYSGARPTFKASEKLRVNVRRAGKGSSDPDKTNDPGEFIKGIRK</sequence>
<dbReference type="SMART" id="SM00411">
    <property type="entry name" value="BHL"/>
    <property type="match status" value="1"/>
</dbReference>
<keyword evidence="3" id="KW-0226">DNA condensation</keyword>
<evidence type="ECO:0000256" key="1">
    <source>
        <dbReference type="ARBA" id="ARBA00003819"/>
    </source>
</evidence>
<evidence type="ECO:0000256" key="3">
    <source>
        <dbReference type="ARBA" id="ARBA00023067"/>
    </source>
</evidence>
<dbReference type="EMBL" id="SATR01000114">
    <property type="protein sequence ID" value="TFH89121.1"/>
    <property type="molecule type" value="Genomic_DNA"/>
</dbReference>
<feature type="region of interest" description="Disordered" evidence="6">
    <location>
        <begin position="71"/>
        <end position="132"/>
    </location>
</feature>
<gene>
    <name evidence="7" type="ORF">ELS82_23970</name>
</gene>
<dbReference type="InterPro" id="IPR000119">
    <property type="entry name" value="Hist_DNA-bd"/>
</dbReference>
<comment type="caution">
    <text evidence="7">The sequence shown here is derived from an EMBL/GenBank/DDBJ whole genome shotgun (WGS) entry which is preliminary data.</text>
</comment>
<evidence type="ECO:0000256" key="2">
    <source>
        <dbReference type="ARBA" id="ARBA00010529"/>
    </source>
</evidence>
<dbReference type="InterPro" id="IPR010992">
    <property type="entry name" value="IHF-like_DNA-bd_dom_sf"/>
</dbReference>
<evidence type="ECO:0000256" key="4">
    <source>
        <dbReference type="ARBA" id="ARBA00023125"/>
    </source>
</evidence>
<dbReference type="Pfam" id="PF00216">
    <property type="entry name" value="Bac_DNA_binding"/>
    <property type="match status" value="1"/>
</dbReference>
<comment type="function">
    <text evidence="1">Histone-like DNA-binding protein which is capable of wrapping DNA to stabilize it, and thus to prevent its denaturation under extreme environmental conditions.</text>
</comment>
<dbReference type="Gene3D" id="4.10.520.10">
    <property type="entry name" value="IHF-like DNA-binding proteins"/>
    <property type="match status" value="1"/>
</dbReference>
<dbReference type="GO" id="GO:0003677">
    <property type="term" value="F:DNA binding"/>
    <property type="evidence" value="ECO:0007669"/>
    <property type="project" value="UniProtKB-KW"/>
</dbReference>
<dbReference type="PANTHER" id="PTHR33175">
    <property type="entry name" value="DNA-BINDING PROTEIN HU"/>
    <property type="match status" value="1"/>
</dbReference>
<keyword evidence="8" id="KW-1185">Reference proteome</keyword>
<evidence type="ECO:0000256" key="6">
    <source>
        <dbReference type="SAM" id="MobiDB-lite"/>
    </source>
</evidence>
<dbReference type="AlphaFoldDB" id="A0A4Y8WA04"/>
<dbReference type="Proteomes" id="UP000297753">
    <property type="component" value="Unassembled WGS sequence"/>
</dbReference>
<dbReference type="GO" id="GO:0030527">
    <property type="term" value="F:structural constituent of chromatin"/>
    <property type="evidence" value="ECO:0007669"/>
    <property type="project" value="InterPro"/>
</dbReference>
<dbReference type="PANTHER" id="PTHR33175:SF3">
    <property type="entry name" value="DNA-BINDING PROTEIN HU-BETA"/>
    <property type="match status" value="1"/>
</dbReference>
<protein>
    <submittedName>
        <fullName evidence="7">HU family DNA-binding protein</fullName>
    </submittedName>
</protein>
<reference evidence="7 8" key="1">
    <citation type="submission" date="2019-01" db="EMBL/GenBank/DDBJ databases">
        <title>Vibrio BEI176 sp. nov, a marine bacterium isolated from China: eastern marignal seas.</title>
        <authorList>
            <person name="Li B."/>
        </authorList>
    </citation>
    <scope>NUCLEOTIDE SEQUENCE [LARGE SCALE GENOMIC DNA]</scope>
    <source>
        <strain evidence="7 8">BEI176</strain>
    </source>
</reference>
<keyword evidence="4 7" id="KW-0238">DNA-binding</keyword>
<comment type="similarity">
    <text evidence="2 5">Belongs to the bacterial histone-like protein family.</text>
</comment>
<evidence type="ECO:0000313" key="7">
    <source>
        <dbReference type="EMBL" id="TFH89121.1"/>
    </source>
</evidence>
<evidence type="ECO:0000256" key="5">
    <source>
        <dbReference type="RuleBase" id="RU003939"/>
    </source>
</evidence>
<evidence type="ECO:0000313" key="8">
    <source>
        <dbReference type="Proteomes" id="UP000297753"/>
    </source>
</evidence>
<dbReference type="GO" id="GO:0005829">
    <property type="term" value="C:cytosol"/>
    <property type="evidence" value="ECO:0007669"/>
    <property type="project" value="TreeGrafter"/>
</dbReference>
<dbReference type="OrthoDB" id="9799835at2"/>
<organism evidence="7 8">
    <name type="scientific">Vibrio ouci</name>
    <dbReference type="NCBI Taxonomy" id="2499078"/>
    <lineage>
        <taxon>Bacteria</taxon>
        <taxon>Pseudomonadati</taxon>
        <taxon>Pseudomonadota</taxon>
        <taxon>Gammaproteobacteria</taxon>
        <taxon>Vibrionales</taxon>
        <taxon>Vibrionaceae</taxon>
        <taxon>Vibrio</taxon>
    </lineage>
</organism>
<accession>A0A4Y8WA04</accession>